<reference evidence="6 7" key="1">
    <citation type="submission" date="2018-08" db="EMBL/GenBank/DDBJ databases">
        <title>Genome and evolution of the arbuscular mycorrhizal fungus Diversispora epigaea (formerly Glomus versiforme) and its bacterial endosymbionts.</title>
        <authorList>
            <person name="Sun X."/>
            <person name="Fei Z."/>
            <person name="Harrison M."/>
        </authorList>
    </citation>
    <scope>NUCLEOTIDE SEQUENCE [LARGE SCALE GENOMIC DNA]</scope>
    <source>
        <strain evidence="6 7">IT104</strain>
    </source>
</reference>
<dbReference type="InterPro" id="IPR008011">
    <property type="entry name" value="Complex1_LYR_dom"/>
</dbReference>
<dbReference type="InterPro" id="IPR045295">
    <property type="entry name" value="Complex1_LYR_SDHAF1_LYRM8"/>
</dbReference>
<keyword evidence="7" id="KW-1185">Reference proteome</keyword>
<dbReference type="GO" id="GO:0034553">
    <property type="term" value="P:mitochondrial respiratory chain complex II assembly"/>
    <property type="evidence" value="ECO:0007669"/>
    <property type="project" value="InterPro"/>
</dbReference>
<sequence>MALVTTKIRHSGLQIEIINFYRKCFRAIRKKPLETRNRFQNFVRTQFRQHNVLPKDHSAIEYLLRKGKRQLEVYESDNIKDIHI</sequence>
<evidence type="ECO:0000313" key="6">
    <source>
        <dbReference type="EMBL" id="RHZ79035.1"/>
    </source>
</evidence>
<dbReference type="STRING" id="1348612.A0A397ISR8"/>
<dbReference type="PANTHER" id="PTHR13675:SF1">
    <property type="entry name" value="SUCCINATE DEHYDROGENASE ASSEMBLY FACTOR 1, MITOCHONDRIAL"/>
    <property type="match status" value="1"/>
</dbReference>
<evidence type="ECO:0000256" key="3">
    <source>
        <dbReference type="ARBA" id="ARBA00023186"/>
    </source>
</evidence>
<dbReference type="Proteomes" id="UP000266861">
    <property type="component" value="Unassembled WGS sequence"/>
</dbReference>
<dbReference type="PANTHER" id="PTHR13675">
    <property type="entry name" value="LYR MOTIF-CONTAINING PROTEIN 2"/>
    <property type="match status" value="1"/>
</dbReference>
<gene>
    <name evidence="6" type="ORF">Glove_152g96</name>
</gene>
<organism evidence="6 7">
    <name type="scientific">Diversispora epigaea</name>
    <dbReference type="NCBI Taxonomy" id="1348612"/>
    <lineage>
        <taxon>Eukaryota</taxon>
        <taxon>Fungi</taxon>
        <taxon>Fungi incertae sedis</taxon>
        <taxon>Mucoromycota</taxon>
        <taxon>Glomeromycotina</taxon>
        <taxon>Glomeromycetes</taxon>
        <taxon>Diversisporales</taxon>
        <taxon>Diversisporaceae</taxon>
        <taxon>Diversispora</taxon>
    </lineage>
</organism>
<comment type="similarity">
    <text evidence="4">Belongs to the complex I LYR family. SDHAF1 subfamily.</text>
</comment>
<keyword evidence="3" id="KW-0143">Chaperone</keyword>
<feature type="domain" description="Complex 1 LYR protein" evidence="5">
    <location>
        <begin position="19"/>
        <end position="73"/>
    </location>
</feature>
<dbReference type="OrthoDB" id="273010at2759"/>
<dbReference type="CDD" id="cd20268">
    <property type="entry name" value="Complex1_LYR_SDHAF1_LYRM8"/>
    <property type="match status" value="1"/>
</dbReference>
<evidence type="ECO:0000259" key="5">
    <source>
        <dbReference type="Pfam" id="PF05347"/>
    </source>
</evidence>
<name>A0A397ISR8_9GLOM</name>
<dbReference type="AlphaFoldDB" id="A0A397ISR8"/>
<protein>
    <recommendedName>
        <fullName evidence="5">Complex 1 LYR protein domain-containing protein</fullName>
    </recommendedName>
</protein>
<dbReference type="EMBL" id="PQFF01000143">
    <property type="protein sequence ID" value="RHZ79035.1"/>
    <property type="molecule type" value="Genomic_DNA"/>
</dbReference>
<dbReference type="Pfam" id="PF05347">
    <property type="entry name" value="Complex1_LYR"/>
    <property type="match status" value="1"/>
</dbReference>
<proteinExistence type="inferred from homology"/>
<evidence type="ECO:0000256" key="2">
    <source>
        <dbReference type="ARBA" id="ARBA00023128"/>
    </source>
</evidence>
<keyword evidence="2" id="KW-0496">Mitochondrion</keyword>
<dbReference type="GO" id="GO:0005759">
    <property type="term" value="C:mitochondrial matrix"/>
    <property type="evidence" value="ECO:0007669"/>
    <property type="project" value="UniProtKB-SubCell"/>
</dbReference>
<evidence type="ECO:0000256" key="1">
    <source>
        <dbReference type="ARBA" id="ARBA00004305"/>
    </source>
</evidence>
<evidence type="ECO:0000256" key="4">
    <source>
        <dbReference type="ARBA" id="ARBA00025715"/>
    </source>
</evidence>
<comment type="subcellular location">
    <subcellularLocation>
        <location evidence="1">Mitochondrion matrix</location>
    </subcellularLocation>
</comment>
<accession>A0A397ISR8</accession>
<evidence type="ECO:0000313" key="7">
    <source>
        <dbReference type="Proteomes" id="UP000266861"/>
    </source>
</evidence>
<comment type="caution">
    <text evidence="6">The sequence shown here is derived from an EMBL/GenBank/DDBJ whole genome shotgun (WGS) entry which is preliminary data.</text>
</comment>